<gene>
    <name evidence="3" type="ORF">FHR80_002381</name>
</gene>
<reference evidence="3 4" key="1">
    <citation type="submission" date="2020-08" db="EMBL/GenBank/DDBJ databases">
        <title>The Agave Microbiome: Exploring the role of microbial communities in plant adaptations to desert environments.</title>
        <authorList>
            <person name="Partida-Martinez L.P."/>
        </authorList>
    </citation>
    <scope>NUCLEOTIDE SEQUENCE [LARGE SCALE GENOMIC DNA]</scope>
    <source>
        <strain evidence="3 4">RAS26</strain>
    </source>
</reference>
<evidence type="ECO:0000259" key="2">
    <source>
        <dbReference type="Pfam" id="PF01882"/>
    </source>
</evidence>
<feature type="transmembrane region" description="Helical" evidence="1">
    <location>
        <begin position="523"/>
        <end position="556"/>
    </location>
</feature>
<feature type="transmembrane region" description="Helical" evidence="1">
    <location>
        <begin position="633"/>
        <end position="654"/>
    </location>
</feature>
<feature type="transmembrane region" description="Helical" evidence="1">
    <location>
        <begin position="20"/>
        <end position="42"/>
    </location>
</feature>
<evidence type="ECO:0000313" key="3">
    <source>
        <dbReference type="EMBL" id="MBB2923456.1"/>
    </source>
</evidence>
<feature type="transmembrane region" description="Helical" evidence="1">
    <location>
        <begin position="606"/>
        <end position="626"/>
    </location>
</feature>
<reference evidence="3 4" key="2">
    <citation type="submission" date="2020-08" db="EMBL/GenBank/DDBJ databases">
        <authorList>
            <person name="Partida-Martinez L."/>
            <person name="Huntemann M."/>
            <person name="Clum A."/>
            <person name="Wang J."/>
            <person name="Palaniappan K."/>
            <person name="Ritter S."/>
            <person name="Chen I.-M."/>
            <person name="Stamatis D."/>
            <person name="Reddy T."/>
            <person name="O'Malley R."/>
            <person name="Daum C."/>
            <person name="Shapiro N."/>
            <person name="Ivanova N."/>
            <person name="Kyrpides N."/>
            <person name="Woyke T."/>
        </authorList>
    </citation>
    <scope>NUCLEOTIDE SEQUENCE [LARGE SCALE GENOMIC DNA]</scope>
    <source>
        <strain evidence="3 4">RAS26</strain>
    </source>
</reference>
<name>A0A7W4YCD4_9CELL</name>
<dbReference type="PANTHER" id="PTHR33608:SF14">
    <property type="entry name" value="POSSIBLE CONSERVED SECRETED PROTEIN"/>
    <property type="match status" value="1"/>
</dbReference>
<dbReference type="InterPro" id="IPR002881">
    <property type="entry name" value="DUF58"/>
</dbReference>
<proteinExistence type="predicted"/>
<feature type="transmembrane region" description="Helical" evidence="1">
    <location>
        <begin position="568"/>
        <end position="586"/>
    </location>
</feature>
<organism evidence="3 4">
    <name type="scientific">Cellulomonas cellasea</name>
    <dbReference type="NCBI Taxonomy" id="43670"/>
    <lineage>
        <taxon>Bacteria</taxon>
        <taxon>Bacillati</taxon>
        <taxon>Actinomycetota</taxon>
        <taxon>Actinomycetes</taxon>
        <taxon>Micrococcales</taxon>
        <taxon>Cellulomonadaceae</taxon>
        <taxon>Cellulomonas</taxon>
    </lineage>
</organism>
<dbReference type="EMBL" id="JACHVX010000003">
    <property type="protein sequence ID" value="MBB2923456.1"/>
    <property type="molecule type" value="Genomic_DNA"/>
</dbReference>
<comment type="caution">
    <text evidence="3">The sequence shown here is derived from an EMBL/GenBank/DDBJ whole genome shotgun (WGS) entry which is preliminary data.</text>
</comment>
<dbReference type="AlphaFoldDB" id="A0A7W4YCD4"/>
<feature type="domain" description="DUF58" evidence="2">
    <location>
        <begin position="205"/>
        <end position="391"/>
    </location>
</feature>
<evidence type="ECO:0000256" key="1">
    <source>
        <dbReference type="SAM" id="Phobius"/>
    </source>
</evidence>
<dbReference type="Proteomes" id="UP000518206">
    <property type="component" value="Unassembled WGS sequence"/>
</dbReference>
<keyword evidence="1" id="KW-0812">Transmembrane</keyword>
<sequence>MSGPTGSGPRAADPPAVDPWPRTSACAIALTAGLLLLLVGALGGRPDVALVAAAPVVGAAWDLARRPAGSVRASVRPADEGQTGGELRSVLHVEGPPGTDAALLRVRRPGSGTVEVLVRVTGTRELPVTVRTVRTGPQELVHADVQALGAGLATIAEPVRTEPHSVMVLPAPRPLGALPLPWRLRGLTGAHESRRPGDGGGLRDVHPFSAGDRLRRIDWRVTARRAPDLSELYVRRSYALADAVVVLVVDSRDDVGPDPATWGGMRPVRPEDATSLDVAREAAASVAQQLVAVGDRVGLDDLGARRRPVAPGGGRRQLARIVHSLALTRPEGEVRTRVRPPQLPSGALVVVFSTFLDDDAAQAAGSWRRAGHRVVAVDVLPRVRDTTLSDQERLALRLVSIERADRLAALTAAGVELVAWATGDPWVDLGQLRAAVAPPPGRGGRAVSRLAETLTTGWRRPVTPRAGLAAWRSSRRERVLVEVGATVPGGVLRGAVALLGVLVLLLSGLTDVGPGGSGALRPLLLAGAVAALALAVVRPAGIAPGALLVVVGVRLLQDEVAVDLRTCGLVLVVHLLVRTAALAAQARWGTRVEVALVAAELRALAVLQLGAQALTLTAAAVLASGVPGAGASWFRLGAVLAALAAVGVLGLGRWRPAGTGSEPGA</sequence>
<keyword evidence="1" id="KW-1133">Transmembrane helix</keyword>
<dbReference type="Pfam" id="PF01882">
    <property type="entry name" value="DUF58"/>
    <property type="match status" value="1"/>
</dbReference>
<dbReference type="RefSeq" id="WP_311702017.1">
    <property type="nucleotide sequence ID" value="NZ_JACHVX010000003.1"/>
</dbReference>
<evidence type="ECO:0000313" key="4">
    <source>
        <dbReference type="Proteomes" id="UP000518206"/>
    </source>
</evidence>
<dbReference type="PANTHER" id="PTHR33608">
    <property type="entry name" value="BLL2464 PROTEIN"/>
    <property type="match status" value="1"/>
</dbReference>
<protein>
    <submittedName>
        <fullName evidence="3">Uncharacterized protein (DUF58 family)</fullName>
    </submittedName>
</protein>
<keyword evidence="1" id="KW-0472">Membrane</keyword>
<accession>A0A7W4YCD4</accession>